<dbReference type="PANTHER" id="PTHR33766:SF1">
    <property type="entry name" value="PROTEIN FAM181A"/>
    <property type="match status" value="1"/>
</dbReference>
<dbReference type="Pfam" id="PF15238">
    <property type="entry name" value="TEADIR3"/>
    <property type="match status" value="1"/>
</dbReference>
<sequence length="403" mass="42979">MWERGRRLLGMLCIWRGAPDWPEGPPAPGTRRPPFSPLEGGTTASSRTTELAGRTGPGPGLRRGGNLCRAALAGARAPAPSVGSVLFPGAASCLENPASSWKARCSGALVMASDSDVKMLLNFVNLASSDIKAALDKSAPCRRSVDHRKYLQKQLKRFSQKYSRLPRGLPGRGAEPHLKRGPEDRPGRPLPLESGHGSSPGGGGGYKEKALGNPDREESLSKERTLHGPDPGAARPGQVPMRKRQLPASFWEEPRPTHSYPVGLEGGLGPREGPPYEGKKHCKGLEPLGPETAPVPTSPRAPAEKEPLKMPGVSLVGRVSAWSCCPFQYHGQPIYPSPPGALPQSPMPSLGLWRKSAASPGELAHFCKDAEGPGQKVYRPVVLKPIPTKPAVPPPIFNVFGYL</sequence>
<proteinExistence type="predicted"/>
<feature type="compositionally biased region" description="Basic and acidic residues" evidence="1">
    <location>
        <begin position="174"/>
        <end position="187"/>
    </location>
</feature>
<dbReference type="Proteomes" id="UP000291000">
    <property type="component" value="Chromosome 21"/>
</dbReference>
<evidence type="ECO:0000313" key="4">
    <source>
        <dbReference type="Proteomes" id="UP000291000"/>
    </source>
</evidence>
<evidence type="ECO:0000313" key="3">
    <source>
        <dbReference type="Ensembl" id="ENSCHIP00010020727.1"/>
    </source>
</evidence>
<dbReference type="PANTHER" id="PTHR33766">
    <property type="entry name" value="PROTEIN FAM181B"/>
    <property type="match status" value="1"/>
</dbReference>
<keyword evidence="4" id="KW-1185">Reference proteome</keyword>
<dbReference type="OMA" id="CKDVDGP"/>
<dbReference type="STRING" id="9925.ENSCHIP00000024133"/>
<feature type="compositionally biased region" description="Basic and acidic residues" evidence="1">
    <location>
        <begin position="206"/>
        <end position="227"/>
    </location>
</feature>
<reference evidence="3 5" key="2">
    <citation type="submission" date="2019-03" db="EMBL/GenBank/DDBJ databases">
        <title>Genome sequencing and reference-guided assembly of Black Bengal Goat (Capra hircus).</title>
        <authorList>
            <person name="Siddiki A.Z."/>
            <person name="Baten A."/>
            <person name="Billah M."/>
            <person name="Alam M.A.U."/>
            <person name="Shawrob K.S.M."/>
            <person name="Saha S."/>
            <person name="Chowdhury M."/>
            <person name="Rahman A.H."/>
            <person name="Stear M."/>
            <person name="Miah G."/>
            <person name="Das G.B."/>
            <person name="Hossain M.M."/>
            <person name="Kumkum M."/>
            <person name="Islam M.S."/>
            <person name="Mollah A.M."/>
            <person name="Ahsan A."/>
            <person name="Tusar F."/>
            <person name="Khan M.K.I."/>
        </authorList>
    </citation>
    <scope>NUCLEOTIDE SEQUENCE [LARGE SCALE GENOMIC DNA]</scope>
</reference>
<evidence type="ECO:0000313" key="2">
    <source>
        <dbReference type="Ensembl" id="ENSCHIP00000024133.1"/>
    </source>
</evidence>
<reference evidence="2 4" key="1">
    <citation type="submission" date="2016-04" db="EMBL/GenBank/DDBJ databases">
        <title>Polished mammalian reference genomes with single-molecule sequencing and chromosome conformation capture applied to the Capra hircus genome.</title>
        <authorList>
            <person name="Bickhart D.M."/>
            <person name="Koren S."/>
            <person name="Rosen B."/>
            <person name="Hastie A."/>
            <person name="Liachko I."/>
            <person name="Sullivan S.T."/>
            <person name="Burton J."/>
            <person name="Sayre B.L."/>
            <person name="Huson H.J."/>
            <person name="Lee J."/>
            <person name="Lam E."/>
            <person name="Kelley C.M."/>
            <person name="Hutchison J.L."/>
            <person name="Zhou Y."/>
            <person name="Sun J."/>
            <person name="Crisa A."/>
            <person name="Schwartz J.C."/>
            <person name="Hammond J.A."/>
            <person name="Schroeder S.G."/>
            <person name="Liu G.E."/>
            <person name="Dunham M."/>
            <person name="Shendure J."/>
            <person name="Sonstegard T.S."/>
            <person name="Phillippy A.M."/>
            <person name="Van Tassell C.P."/>
            <person name="Smith T.P."/>
        </authorList>
    </citation>
    <scope>NUCLEOTIDE SEQUENCE [LARGE SCALE GENOMIC DNA]</scope>
</reference>
<dbReference type="GO" id="GO:0005737">
    <property type="term" value="C:cytoplasm"/>
    <property type="evidence" value="ECO:0007669"/>
    <property type="project" value="Ensembl"/>
</dbReference>
<organism evidence="2 4">
    <name type="scientific">Capra hircus</name>
    <name type="common">Goat</name>
    <dbReference type="NCBI Taxonomy" id="9925"/>
    <lineage>
        <taxon>Eukaryota</taxon>
        <taxon>Metazoa</taxon>
        <taxon>Chordata</taxon>
        <taxon>Craniata</taxon>
        <taxon>Vertebrata</taxon>
        <taxon>Euteleostomi</taxon>
        <taxon>Mammalia</taxon>
        <taxon>Eutheria</taxon>
        <taxon>Laurasiatheria</taxon>
        <taxon>Artiodactyla</taxon>
        <taxon>Ruminantia</taxon>
        <taxon>Pecora</taxon>
        <taxon>Bovidae</taxon>
        <taxon>Caprinae</taxon>
        <taxon>Capra</taxon>
    </lineage>
</organism>
<dbReference type="Ensembl" id="ENSCHIT00000031993.1">
    <property type="protein sequence ID" value="ENSCHIP00000024133.1"/>
    <property type="gene ID" value="ENSCHIG00000021443.1"/>
</dbReference>
<dbReference type="EMBL" id="LWLT01000019">
    <property type="status" value="NOT_ANNOTATED_CDS"/>
    <property type="molecule type" value="Genomic_DNA"/>
</dbReference>
<feature type="region of interest" description="Disordered" evidence="1">
    <location>
        <begin position="20"/>
        <end position="63"/>
    </location>
</feature>
<dbReference type="Bgee" id="ENSCHIG00000021443">
    <property type="expression patterns" value="Expressed in cerebellum and 4 other cell types or tissues"/>
</dbReference>
<dbReference type="InterPro" id="IPR029359">
    <property type="entry name" value="FAM181"/>
</dbReference>
<protein>
    <submittedName>
        <fullName evidence="2">Family with sequence similarity 181 member A</fullName>
    </submittedName>
</protein>
<feature type="region of interest" description="Disordered" evidence="1">
    <location>
        <begin position="161"/>
        <end position="268"/>
    </location>
</feature>
<reference evidence="2" key="3">
    <citation type="submission" date="2025-05" db="UniProtKB">
        <authorList>
            <consortium name="Ensembl"/>
        </authorList>
    </citation>
    <scope>IDENTIFICATION</scope>
</reference>
<evidence type="ECO:0000256" key="1">
    <source>
        <dbReference type="SAM" id="MobiDB-lite"/>
    </source>
</evidence>
<gene>
    <name evidence="2" type="primary">FAM181A</name>
</gene>
<dbReference type="GeneTree" id="ENSGT00940000154730"/>
<dbReference type="Ensembl" id="ENSCHIT00010029231.1">
    <property type="protein sequence ID" value="ENSCHIP00010020727.1"/>
    <property type="gene ID" value="ENSCHIG00010015323.1"/>
</dbReference>
<feature type="region of interest" description="Disordered" evidence="1">
    <location>
        <begin position="287"/>
        <end position="307"/>
    </location>
</feature>
<evidence type="ECO:0000313" key="5">
    <source>
        <dbReference type="Proteomes" id="UP000694566"/>
    </source>
</evidence>
<accession>A0A452FIF8</accession>
<dbReference type="InterPro" id="IPR053819">
    <property type="entry name" value="TEADIR3_omega_loop"/>
</dbReference>
<name>A0A452FIF8_CAPHI</name>
<dbReference type="AlphaFoldDB" id="A0A452FIF8"/>